<keyword evidence="2" id="KW-1185">Reference proteome</keyword>
<evidence type="ECO:0000313" key="1">
    <source>
        <dbReference type="EMBL" id="MBD2194915.1"/>
    </source>
</evidence>
<comment type="caution">
    <text evidence="1">The sequence shown here is derived from an EMBL/GenBank/DDBJ whole genome shotgun (WGS) entry which is preliminary data.</text>
</comment>
<dbReference type="EMBL" id="JACJQH010000006">
    <property type="protein sequence ID" value="MBD2194915.1"/>
    <property type="molecule type" value="Genomic_DNA"/>
</dbReference>
<proteinExistence type="predicted"/>
<sequence length="138" mass="15459">MSYQVSSQPKNYQKAISSEQLNQVIEAITEGRYSWACVLLLRFVGYNPLHFIPQRTYSRLIKENSQPQSTIVSTTNRSLSANLSTSKGGSQGLNKIHDLDYLETSDKKQASLKGGNNLLLFPEAVNQNLITHSRDSLK</sequence>
<gene>
    <name evidence="1" type="ORF">H6G24_05310</name>
</gene>
<dbReference type="RefSeq" id="WP_190538850.1">
    <property type="nucleotide sequence ID" value="NZ_CAWPNO010000095.1"/>
</dbReference>
<evidence type="ECO:0000313" key="2">
    <source>
        <dbReference type="Proteomes" id="UP000658514"/>
    </source>
</evidence>
<organism evidence="1 2">
    <name type="scientific">Calothrix parietina FACHB-288</name>
    <dbReference type="NCBI Taxonomy" id="2692896"/>
    <lineage>
        <taxon>Bacteria</taxon>
        <taxon>Bacillati</taxon>
        <taxon>Cyanobacteriota</taxon>
        <taxon>Cyanophyceae</taxon>
        <taxon>Nostocales</taxon>
        <taxon>Calotrichaceae</taxon>
        <taxon>Calothrix</taxon>
    </lineage>
</organism>
<dbReference type="NCBIfam" id="NF037966">
    <property type="entry name" value="HetP_family"/>
    <property type="match status" value="1"/>
</dbReference>
<dbReference type="InterPro" id="IPR049598">
    <property type="entry name" value="HetP-like"/>
</dbReference>
<accession>A0ABR8A4N2</accession>
<reference evidence="1 2" key="1">
    <citation type="journal article" date="2020" name="ISME J.">
        <title>Comparative genomics reveals insights into cyanobacterial evolution and habitat adaptation.</title>
        <authorList>
            <person name="Chen M.Y."/>
            <person name="Teng W.K."/>
            <person name="Zhao L."/>
            <person name="Hu C.X."/>
            <person name="Zhou Y.K."/>
            <person name="Han B.P."/>
            <person name="Song L.R."/>
            <person name="Shu W.S."/>
        </authorList>
    </citation>
    <scope>NUCLEOTIDE SEQUENCE [LARGE SCALE GENOMIC DNA]</scope>
    <source>
        <strain evidence="1 2">FACHB-288</strain>
    </source>
</reference>
<dbReference type="Proteomes" id="UP000658514">
    <property type="component" value="Unassembled WGS sequence"/>
</dbReference>
<protein>
    <submittedName>
        <fullName evidence="1">HetP family heterocyst commitment protein</fullName>
    </submittedName>
</protein>
<name>A0ABR8A4N2_9CYAN</name>